<evidence type="ECO:0000256" key="1">
    <source>
        <dbReference type="ARBA" id="ARBA00007957"/>
    </source>
</evidence>
<dbReference type="InterPro" id="IPR036390">
    <property type="entry name" value="WH_DNA-bd_sf"/>
</dbReference>
<name>A0A378P1H6_9FIRM</name>
<keyword evidence="7" id="KW-0479">Metal-binding</keyword>
<keyword evidence="2" id="KW-0678">Repressor</keyword>
<keyword evidence="3 7" id="KW-0862">Zinc</keyword>
<comment type="cofactor">
    <cofactor evidence="7">
        <name>Zn(2+)</name>
        <dbReference type="ChEBI" id="CHEBI:29105"/>
    </cofactor>
    <text evidence="7">Binds 1 zinc ion per subunit.</text>
</comment>
<proteinExistence type="inferred from homology"/>
<keyword evidence="6" id="KW-0804">Transcription</keyword>
<feature type="binding site" evidence="7">
    <location>
        <position position="133"/>
    </location>
    <ligand>
        <name>Zn(2+)</name>
        <dbReference type="ChEBI" id="CHEBI:29105"/>
    </ligand>
</feature>
<dbReference type="CDD" id="cd07153">
    <property type="entry name" value="Fur_like"/>
    <property type="match status" value="1"/>
</dbReference>
<dbReference type="InterPro" id="IPR036388">
    <property type="entry name" value="WH-like_DNA-bd_sf"/>
</dbReference>
<comment type="similarity">
    <text evidence="1">Belongs to the Fur family.</text>
</comment>
<dbReference type="EMBL" id="UGPP01000001">
    <property type="protein sequence ID" value="STY72118.1"/>
    <property type="molecule type" value="Genomic_DNA"/>
</dbReference>
<reference evidence="9 10" key="1">
    <citation type="submission" date="2018-06" db="EMBL/GenBank/DDBJ databases">
        <authorList>
            <consortium name="Pathogen Informatics"/>
            <person name="Doyle S."/>
        </authorList>
    </citation>
    <scope>NUCLEOTIDE SEQUENCE [LARGE SCALE GENOMIC DNA]</scope>
    <source>
        <strain evidence="9 10">NCTC10571</strain>
    </source>
</reference>
<evidence type="ECO:0000256" key="7">
    <source>
        <dbReference type="PIRSR" id="PIRSR602481-1"/>
    </source>
</evidence>
<keyword evidence="4" id="KW-0805">Transcription regulation</keyword>
<keyword evidence="8" id="KW-0408">Iron</keyword>
<feature type="binding site" evidence="7">
    <location>
        <position position="136"/>
    </location>
    <ligand>
        <name>Zn(2+)</name>
        <dbReference type="ChEBI" id="CHEBI:29105"/>
    </ligand>
</feature>
<dbReference type="Gene3D" id="3.30.1490.190">
    <property type="match status" value="1"/>
</dbReference>
<organism evidence="9 10">
    <name type="scientific">Megamonas hypermegale</name>
    <dbReference type="NCBI Taxonomy" id="158847"/>
    <lineage>
        <taxon>Bacteria</taxon>
        <taxon>Bacillati</taxon>
        <taxon>Bacillota</taxon>
        <taxon>Negativicutes</taxon>
        <taxon>Selenomonadales</taxon>
        <taxon>Selenomonadaceae</taxon>
        <taxon>Megamonas</taxon>
    </lineage>
</organism>
<evidence type="ECO:0000256" key="8">
    <source>
        <dbReference type="PIRSR" id="PIRSR602481-2"/>
    </source>
</evidence>
<dbReference type="STRING" id="1122216.GCA_000423385_00673"/>
<dbReference type="GO" id="GO:1900376">
    <property type="term" value="P:regulation of secondary metabolite biosynthetic process"/>
    <property type="evidence" value="ECO:0007669"/>
    <property type="project" value="TreeGrafter"/>
</dbReference>
<accession>A0A378P1H6</accession>
<keyword evidence="5" id="KW-0238">DNA-binding</keyword>
<protein>
    <submittedName>
        <fullName evidence="9">Oxidative stress genes repressor</fullName>
    </submittedName>
</protein>
<dbReference type="Gene3D" id="1.10.10.10">
    <property type="entry name" value="Winged helix-like DNA-binding domain superfamily/Winged helix DNA-binding domain"/>
    <property type="match status" value="1"/>
</dbReference>
<evidence type="ECO:0000256" key="5">
    <source>
        <dbReference type="ARBA" id="ARBA00023125"/>
    </source>
</evidence>
<feature type="binding site" evidence="7">
    <location>
        <position position="97"/>
    </location>
    <ligand>
        <name>Zn(2+)</name>
        <dbReference type="ChEBI" id="CHEBI:29105"/>
    </ligand>
</feature>
<feature type="binding site" evidence="8">
    <location>
        <position position="125"/>
    </location>
    <ligand>
        <name>Fe cation</name>
        <dbReference type="ChEBI" id="CHEBI:24875"/>
    </ligand>
</feature>
<dbReference type="Proteomes" id="UP000255234">
    <property type="component" value="Unassembled WGS sequence"/>
</dbReference>
<sequence length="147" mass="16719">MLDNKKVTELLRKKGFKVTPQRLAIYNALCNTKAHPNAEMIFNKLQPYYPTMSLATIYKTVDILHEIGLINILNVGEDSFRYDANTSSHAHICCTECGRVDDIMIDFAKCVEEIASQSSYDVHRHQFYFYGTCAECKAKLNSKAKVS</sequence>
<comment type="cofactor">
    <cofactor evidence="8">
        <name>Mn(2+)</name>
        <dbReference type="ChEBI" id="CHEBI:29035"/>
    </cofactor>
    <cofactor evidence="8">
        <name>Fe(2+)</name>
        <dbReference type="ChEBI" id="CHEBI:29033"/>
    </cofactor>
    <text evidence="8">Binds 1 Mn(2+) or Fe(2+) ion per subunit.</text>
</comment>
<evidence type="ECO:0000313" key="9">
    <source>
        <dbReference type="EMBL" id="STY72118.1"/>
    </source>
</evidence>
<evidence type="ECO:0000256" key="2">
    <source>
        <dbReference type="ARBA" id="ARBA00022491"/>
    </source>
</evidence>
<dbReference type="GO" id="GO:0003700">
    <property type="term" value="F:DNA-binding transcription factor activity"/>
    <property type="evidence" value="ECO:0007669"/>
    <property type="project" value="InterPro"/>
</dbReference>
<dbReference type="GO" id="GO:0045892">
    <property type="term" value="P:negative regulation of DNA-templated transcription"/>
    <property type="evidence" value="ECO:0007669"/>
    <property type="project" value="TreeGrafter"/>
</dbReference>
<dbReference type="PANTHER" id="PTHR33202">
    <property type="entry name" value="ZINC UPTAKE REGULATION PROTEIN"/>
    <property type="match status" value="1"/>
</dbReference>
<dbReference type="GO" id="GO:0000976">
    <property type="term" value="F:transcription cis-regulatory region binding"/>
    <property type="evidence" value="ECO:0007669"/>
    <property type="project" value="TreeGrafter"/>
</dbReference>
<gene>
    <name evidence="9" type="primary">perR</name>
    <name evidence="9" type="ORF">NCTC10571_02308</name>
</gene>
<dbReference type="SUPFAM" id="SSF46785">
    <property type="entry name" value="Winged helix' DNA-binding domain"/>
    <property type="match status" value="1"/>
</dbReference>
<dbReference type="Pfam" id="PF01475">
    <property type="entry name" value="FUR"/>
    <property type="match status" value="1"/>
</dbReference>
<dbReference type="PANTHER" id="PTHR33202:SF8">
    <property type="entry name" value="PEROXIDE-RESPONSIVE REPRESSOR PERR"/>
    <property type="match status" value="1"/>
</dbReference>
<evidence type="ECO:0000256" key="3">
    <source>
        <dbReference type="ARBA" id="ARBA00022833"/>
    </source>
</evidence>
<dbReference type="RefSeq" id="WP_115152193.1">
    <property type="nucleotide sequence ID" value="NZ_UGPP01000001.1"/>
</dbReference>
<dbReference type="InterPro" id="IPR002481">
    <property type="entry name" value="FUR"/>
</dbReference>
<feature type="binding site" evidence="7">
    <location>
        <position position="94"/>
    </location>
    <ligand>
        <name>Zn(2+)</name>
        <dbReference type="ChEBI" id="CHEBI:29105"/>
    </ligand>
</feature>
<evidence type="ECO:0000313" key="10">
    <source>
        <dbReference type="Proteomes" id="UP000255234"/>
    </source>
</evidence>
<dbReference type="InterPro" id="IPR043135">
    <property type="entry name" value="Fur_C"/>
</dbReference>
<evidence type="ECO:0000256" key="4">
    <source>
        <dbReference type="ARBA" id="ARBA00023015"/>
    </source>
</evidence>
<evidence type="ECO:0000256" key="6">
    <source>
        <dbReference type="ARBA" id="ARBA00023163"/>
    </source>
</evidence>
<dbReference type="AlphaFoldDB" id="A0A378P1H6"/>
<dbReference type="GO" id="GO:0008270">
    <property type="term" value="F:zinc ion binding"/>
    <property type="evidence" value="ECO:0007669"/>
    <property type="project" value="TreeGrafter"/>
</dbReference>